<feature type="region of interest" description="Disordered" evidence="1">
    <location>
        <begin position="130"/>
        <end position="176"/>
    </location>
</feature>
<evidence type="ECO:0000313" key="4">
    <source>
        <dbReference type="Proteomes" id="UP000069272"/>
    </source>
</evidence>
<feature type="compositionally biased region" description="Pro residues" evidence="1">
    <location>
        <begin position="749"/>
        <end position="759"/>
    </location>
</feature>
<dbReference type="VEuPathDB" id="VectorBase:AALB20_028813"/>
<feature type="region of interest" description="Disordered" evidence="1">
    <location>
        <begin position="508"/>
        <end position="540"/>
    </location>
</feature>
<accession>A0A182FKJ1</accession>
<feature type="compositionally biased region" description="Acidic residues" evidence="1">
    <location>
        <begin position="289"/>
        <end position="309"/>
    </location>
</feature>
<feature type="compositionally biased region" description="Acidic residues" evidence="1">
    <location>
        <begin position="699"/>
        <end position="717"/>
    </location>
</feature>
<dbReference type="VEuPathDB" id="VectorBase:AALB007040"/>
<dbReference type="OrthoDB" id="7992038at2759"/>
<keyword evidence="4" id="KW-1185">Reference proteome</keyword>
<dbReference type="PANTHER" id="PTHR35711:SF1">
    <property type="entry name" value="ECTODERMAL, ISOFORM F"/>
    <property type="match status" value="1"/>
</dbReference>
<dbReference type="STRING" id="7167.A0A182FKJ1"/>
<evidence type="ECO:0000313" key="3">
    <source>
        <dbReference type="EnsemblMetazoa" id="AALB007040-PA"/>
    </source>
</evidence>
<feature type="compositionally biased region" description="Polar residues" evidence="1">
    <location>
        <begin position="512"/>
        <end position="524"/>
    </location>
</feature>
<feature type="compositionally biased region" description="Polar residues" evidence="1">
    <location>
        <begin position="156"/>
        <end position="169"/>
    </location>
</feature>
<reference evidence="3 4" key="1">
    <citation type="journal article" date="2017" name="G3 (Bethesda)">
        <title>The Physical Genome Mapping of Anopheles albimanus Corrected Scaffold Misassemblies and Identified Interarm Rearrangements in Genus Anopheles.</title>
        <authorList>
            <person name="Artemov G.N."/>
            <person name="Peery A.N."/>
            <person name="Jiang X."/>
            <person name="Tu Z."/>
            <person name="Stegniy V.N."/>
            <person name="Sharakhova M.V."/>
            <person name="Sharakhov I.V."/>
        </authorList>
    </citation>
    <scope>NUCLEOTIDE SEQUENCE [LARGE SCALE GENOMIC DNA]</scope>
    <source>
        <strain evidence="3 4">ALBI9_A</strain>
    </source>
</reference>
<feature type="compositionally biased region" description="Acidic residues" evidence="1">
    <location>
        <begin position="213"/>
        <end position="222"/>
    </location>
</feature>
<feature type="compositionally biased region" description="Acidic residues" evidence="1">
    <location>
        <begin position="140"/>
        <end position="152"/>
    </location>
</feature>
<feature type="region of interest" description="Disordered" evidence="1">
    <location>
        <begin position="289"/>
        <end position="372"/>
    </location>
</feature>
<reference evidence="3" key="2">
    <citation type="submission" date="2022-08" db="UniProtKB">
        <authorList>
            <consortium name="EnsemblMetazoa"/>
        </authorList>
    </citation>
    <scope>IDENTIFICATION</scope>
    <source>
        <strain evidence="3">STECLA/ALBI9_A</strain>
    </source>
</reference>
<sequence length="778" mass="84197">MRSILPSIYLSTGILHACSAIPIPYRYSGQDNVVIIGLLTCIGIGSFMLGVCIFCKKKSGKFKKFKDGDIIQEVISTEYPILKALNALDSSVPCAVVPSSPNNLSTDNLLDKIETYQLAVDHRHESYCTRRSDPLTSTYDEFDPNDDPDDERSEQRSTAVTATVEQTGSAEEPTLLFSDSAFDDAITASDKCNLGQEDGAAAVSVPPLPLSSGEDEDEDEECPVTTGLRSDAEDEDERRPLVSDESIDEAVATTTVTTTITGTGTTMAHSAEDAISIEEALRALDIAIEGEEEEEEDEDEEVNGDDDGDKNDHPVGGLAKEMKEKVESEKEDEELVESQATPLQEGIGDVCSSSHSLYSEPSSRHDEEEEEQAEAALRRAAIEQQAAELVDDVLYKCEYMLQMMDANGSTLSPLEAGEFSPRSSRGPASVFDGWGMGLDLDDNVSFAPVDMSDDRDEDWWKDSLEPFGAGGDEMEWNRAGHDPFQDDHTFDLLRQQLTQLLPQANDFAAGNSKANTDDLTTVSPKATDFGNDGNASSSEDNEIIINYNRSLSPILEENEDECSLPASTSVAHCSNLLESTILSTEGPVVCEATESVPALLACRRSSLSASNDTLFNLEDVLEDRCYTPLDDATSPFPVASPRSVHVDSASSLLVNATNCGLDKLYAFQSRLLATSMASASSTSPTLPFTTTTDTNTISSDDDDDDDDDDNDDDDDDGANDHHLFEHLHHHVLLSSLRLQDLDTGDIMESPPPPPPPPPAAARTRTVHSLTIGGGEAKQ</sequence>
<dbReference type="RefSeq" id="XP_035794121.1">
    <property type="nucleotide sequence ID" value="XM_035938228.1"/>
</dbReference>
<dbReference type="KEGG" id="aali:118467579"/>
<dbReference type="AlphaFoldDB" id="A0A182FKJ1"/>
<name>A0A182FKJ1_ANOAL</name>
<feature type="region of interest" description="Disordered" evidence="1">
    <location>
        <begin position="198"/>
        <end position="244"/>
    </location>
</feature>
<dbReference type="Proteomes" id="UP000069272">
    <property type="component" value="Chromosome 3R"/>
</dbReference>
<protein>
    <submittedName>
        <fullName evidence="3">Uncharacterized protein</fullName>
    </submittedName>
</protein>
<feature type="region of interest" description="Disordered" evidence="1">
    <location>
        <begin position="678"/>
        <end position="717"/>
    </location>
</feature>
<feature type="region of interest" description="Disordered" evidence="1">
    <location>
        <begin position="743"/>
        <end position="778"/>
    </location>
</feature>
<keyword evidence="2" id="KW-1133">Transmembrane helix</keyword>
<organism evidence="3 4">
    <name type="scientific">Anopheles albimanus</name>
    <name type="common">New world malaria mosquito</name>
    <dbReference type="NCBI Taxonomy" id="7167"/>
    <lineage>
        <taxon>Eukaryota</taxon>
        <taxon>Metazoa</taxon>
        <taxon>Ecdysozoa</taxon>
        <taxon>Arthropoda</taxon>
        <taxon>Hexapoda</taxon>
        <taxon>Insecta</taxon>
        <taxon>Pterygota</taxon>
        <taxon>Neoptera</taxon>
        <taxon>Endopterygota</taxon>
        <taxon>Diptera</taxon>
        <taxon>Nematocera</taxon>
        <taxon>Culicoidea</taxon>
        <taxon>Culicidae</taxon>
        <taxon>Anophelinae</taxon>
        <taxon>Anopheles</taxon>
    </lineage>
</organism>
<dbReference type="EnsemblMetazoa" id="AALB007040-RA">
    <property type="protein sequence ID" value="AALB007040-PA"/>
    <property type="gene ID" value="AALB007040"/>
</dbReference>
<evidence type="ECO:0000256" key="2">
    <source>
        <dbReference type="SAM" id="Phobius"/>
    </source>
</evidence>
<dbReference type="PANTHER" id="PTHR35711">
    <property type="entry name" value="EXPRESSED PROTEIN"/>
    <property type="match status" value="1"/>
</dbReference>
<evidence type="ECO:0000256" key="1">
    <source>
        <dbReference type="SAM" id="MobiDB-lite"/>
    </source>
</evidence>
<keyword evidence="2" id="KW-0472">Membrane</keyword>
<dbReference type="GeneID" id="118467579"/>
<keyword evidence="2" id="KW-0812">Transmembrane</keyword>
<feature type="transmembrane region" description="Helical" evidence="2">
    <location>
        <begin position="36"/>
        <end position="55"/>
    </location>
</feature>
<feature type="compositionally biased region" description="Low complexity" evidence="1">
    <location>
        <begin position="352"/>
        <end position="361"/>
    </location>
</feature>
<proteinExistence type="predicted"/>
<feature type="compositionally biased region" description="Low complexity" evidence="1">
    <location>
        <begin position="678"/>
        <end position="698"/>
    </location>
</feature>